<dbReference type="SUPFAM" id="SSF53850">
    <property type="entry name" value="Periplasmic binding protein-like II"/>
    <property type="match status" value="1"/>
</dbReference>
<accession>A0ABY5YJF1</accession>
<evidence type="ECO:0000313" key="4">
    <source>
        <dbReference type="Proteomes" id="UP001060261"/>
    </source>
</evidence>
<dbReference type="Proteomes" id="UP001060261">
    <property type="component" value="Chromosome"/>
</dbReference>
<name>A0ABY5YJF1_9DEIO</name>
<keyword evidence="1 2" id="KW-0732">Signal</keyword>
<sequence>MKKTLMQRKSVRVGLLMIAGTSLAALAQTMTMPNLPASVVTAGKKDGSLNTIALPPDWANYGEIISTFEKMYGLNLTNASPNISSAEELQAIRSLKGQKRAPDVVDVGPAFAISGTGEKLFTPYKPSTWASIPADAKDKDGHWVGNYFGVISFGVNKNIIKNVPKTWADLAKPEYKGQVALNGNPLSAQAAFSAVWSAALANGGSLDNIQPGIDFFAKLKKMGNYIPVGATPATVQTGQTPIVADWDYLNLGYSKQFAGKVDWSVVVPNDGVYGSHYATAISATGPNQGAAKLWEEFITSDAGQMLFLKGYAHPIRFNDMVKRGVIPKDVLASLPDAAIYQKVRFATPAQVTKAQDVLKAQWAAKVGQ</sequence>
<evidence type="ECO:0000313" key="3">
    <source>
        <dbReference type="EMBL" id="UWX64816.1"/>
    </source>
</evidence>
<dbReference type="EMBL" id="CP104213">
    <property type="protein sequence ID" value="UWX64816.1"/>
    <property type="molecule type" value="Genomic_DNA"/>
</dbReference>
<organism evidence="3 4">
    <name type="scientific">Deinococcus rubellus</name>
    <dbReference type="NCBI Taxonomy" id="1889240"/>
    <lineage>
        <taxon>Bacteria</taxon>
        <taxon>Thermotogati</taxon>
        <taxon>Deinococcota</taxon>
        <taxon>Deinococci</taxon>
        <taxon>Deinococcales</taxon>
        <taxon>Deinococcaceae</taxon>
        <taxon>Deinococcus</taxon>
    </lineage>
</organism>
<dbReference type="Pfam" id="PF13343">
    <property type="entry name" value="SBP_bac_6"/>
    <property type="match status" value="1"/>
</dbReference>
<dbReference type="PANTHER" id="PTHR30006">
    <property type="entry name" value="THIAMINE-BINDING PERIPLASMIC PROTEIN-RELATED"/>
    <property type="match status" value="1"/>
</dbReference>
<dbReference type="PANTHER" id="PTHR30006:SF2">
    <property type="entry name" value="ABC TRANSPORTER SUBSTRATE-BINDING PROTEIN"/>
    <property type="match status" value="1"/>
</dbReference>
<proteinExistence type="predicted"/>
<evidence type="ECO:0000256" key="1">
    <source>
        <dbReference type="ARBA" id="ARBA00022729"/>
    </source>
</evidence>
<reference evidence="3" key="1">
    <citation type="submission" date="2022-09" db="EMBL/GenBank/DDBJ databases">
        <title>genome sequence of Deinococcus rubellus.</title>
        <authorList>
            <person name="Srinivasan S."/>
        </authorList>
    </citation>
    <scope>NUCLEOTIDE SEQUENCE</scope>
    <source>
        <strain evidence="3">Ant6</strain>
    </source>
</reference>
<protein>
    <submittedName>
        <fullName evidence="3">ABC transporter substrate-binding protein</fullName>
    </submittedName>
</protein>
<feature type="chain" id="PRO_5046368629" evidence="2">
    <location>
        <begin position="25"/>
        <end position="368"/>
    </location>
</feature>
<feature type="signal peptide" evidence="2">
    <location>
        <begin position="1"/>
        <end position="24"/>
    </location>
</feature>
<dbReference type="RefSeq" id="WP_260561077.1">
    <property type="nucleotide sequence ID" value="NZ_BAABEC010000009.1"/>
</dbReference>
<dbReference type="Gene3D" id="3.40.190.10">
    <property type="entry name" value="Periplasmic binding protein-like II"/>
    <property type="match status" value="2"/>
</dbReference>
<evidence type="ECO:0000256" key="2">
    <source>
        <dbReference type="SAM" id="SignalP"/>
    </source>
</evidence>
<keyword evidence="4" id="KW-1185">Reference proteome</keyword>
<gene>
    <name evidence="3" type="ORF">N0D28_03895</name>
</gene>